<dbReference type="GO" id="GO:0000987">
    <property type="term" value="F:cis-regulatory region sequence-specific DNA binding"/>
    <property type="evidence" value="ECO:0007669"/>
    <property type="project" value="UniProtKB-ARBA"/>
</dbReference>
<keyword evidence="2" id="KW-0963">Cytoplasm</keyword>
<evidence type="ECO:0000256" key="6">
    <source>
        <dbReference type="ARBA" id="ARBA00023125"/>
    </source>
</evidence>
<evidence type="ECO:0000256" key="2">
    <source>
        <dbReference type="ARBA" id="ARBA00022490"/>
    </source>
</evidence>
<dbReference type="EMBL" id="VMRY01000047">
    <property type="protein sequence ID" value="TVT53894.1"/>
    <property type="molecule type" value="Genomic_DNA"/>
</dbReference>
<evidence type="ECO:0000256" key="5">
    <source>
        <dbReference type="ARBA" id="ARBA00023015"/>
    </source>
</evidence>
<evidence type="ECO:0000256" key="9">
    <source>
        <dbReference type="PROSITE-ProRule" id="PRU01091"/>
    </source>
</evidence>
<evidence type="ECO:0000313" key="13">
    <source>
        <dbReference type="Proteomes" id="UP000317355"/>
    </source>
</evidence>
<proteinExistence type="predicted"/>
<feature type="modified residue" description="4-aspartylphosphate" evidence="8">
    <location>
        <position position="56"/>
    </location>
</feature>
<dbReference type="InterPro" id="IPR036388">
    <property type="entry name" value="WH-like_DNA-bd_sf"/>
</dbReference>
<dbReference type="InterPro" id="IPR001789">
    <property type="entry name" value="Sig_transdc_resp-reg_receiver"/>
</dbReference>
<dbReference type="SMART" id="SM00448">
    <property type="entry name" value="REC"/>
    <property type="match status" value="1"/>
</dbReference>
<evidence type="ECO:0000259" key="11">
    <source>
        <dbReference type="PROSITE" id="PS51755"/>
    </source>
</evidence>
<dbReference type="PROSITE" id="PS51755">
    <property type="entry name" value="OMPR_PHOB"/>
    <property type="match status" value="1"/>
</dbReference>
<keyword evidence="4" id="KW-0902">Two-component regulatory system</keyword>
<keyword evidence="3 8" id="KW-0597">Phosphoprotein</keyword>
<feature type="domain" description="OmpR/PhoB-type" evidence="11">
    <location>
        <begin position="128"/>
        <end position="229"/>
    </location>
</feature>
<dbReference type="CDD" id="cd17620">
    <property type="entry name" value="REC_OmpR_KdpE-like"/>
    <property type="match status" value="1"/>
</dbReference>
<dbReference type="PANTHER" id="PTHR48111">
    <property type="entry name" value="REGULATOR OF RPOS"/>
    <property type="match status" value="1"/>
</dbReference>
<accession>A0A558CYQ2</accession>
<evidence type="ECO:0000256" key="4">
    <source>
        <dbReference type="ARBA" id="ARBA00023012"/>
    </source>
</evidence>
<dbReference type="Pfam" id="PF00072">
    <property type="entry name" value="Response_reg"/>
    <property type="match status" value="1"/>
</dbReference>
<evidence type="ECO:0000313" key="12">
    <source>
        <dbReference type="EMBL" id="TVT53894.1"/>
    </source>
</evidence>
<dbReference type="FunFam" id="3.40.50.2300:FF:000021">
    <property type="entry name" value="Two-component system response regulator KdpE"/>
    <property type="match status" value="1"/>
</dbReference>
<dbReference type="Proteomes" id="UP000317355">
    <property type="component" value="Unassembled WGS sequence"/>
</dbReference>
<dbReference type="Gene3D" id="6.10.250.690">
    <property type="match status" value="1"/>
</dbReference>
<gene>
    <name evidence="12" type="ORF">FHK82_11145</name>
</gene>
<organism evidence="12 13">
    <name type="scientific">Sedimenticola thiotaurini</name>
    <dbReference type="NCBI Taxonomy" id="1543721"/>
    <lineage>
        <taxon>Bacteria</taxon>
        <taxon>Pseudomonadati</taxon>
        <taxon>Pseudomonadota</taxon>
        <taxon>Gammaproteobacteria</taxon>
        <taxon>Chromatiales</taxon>
        <taxon>Sedimenticolaceae</taxon>
        <taxon>Sedimenticola</taxon>
    </lineage>
</organism>
<name>A0A558CYQ2_9GAMM</name>
<evidence type="ECO:0000256" key="7">
    <source>
        <dbReference type="ARBA" id="ARBA00023163"/>
    </source>
</evidence>
<dbReference type="CDD" id="cd00383">
    <property type="entry name" value="trans_reg_C"/>
    <property type="match status" value="1"/>
</dbReference>
<dbReference type="Gene3D" id="1.10.10.10">
    <property type="entry name" value="Winged helix-like DNA-binding domain superfamily/Winged helix DNA-binding domain"/>
    <property type="match status" value="1"/>
</dbReference>
<dbReference type="GO" id="GO:0042802">
    <property type="term" value="F:identical protein binding"/>
    <property type="evidence" value="ECO:0007669"/>
    <property type="project" value="UniProtKB-ARBA"/>
</dbReference>
<dbReference type="SMART" id="SM00862">
    <property type="entry name" value="Trans_reg_C"/>
    <property type="match status" value="1"/>
</dbReference>
<dbReference type="GO" id="GO:0032993">
    <property type="term" value="C:protein-DNA complex"/>
    <property type="evidence" value="ECO:0007669"/>
    <property type="project" value="TreeGrafter"/>
</dbReference>
<reference evidence="12 13" key="1">
    <citation type="submission" date="2019-07" db="EMBL/GenBank/DDBJ databases">
        <title>The pathways for chlorine oxyanion respiration interact through the shared metabolite chlorate.</title>
        <authorList>
            <person name="Barnum T.P."/>
            <person name="Cheng Y."/>
            <person name="Hill K.A."/>
            <person name="Lucas L.N."/>
            <person name="Carlson H.K."/>
            <person name="Coates J.D."/>
        </authorList>
    </citation>
    <scope>NUCLEOTIDE SEQUENCE [LARGE SCALE GENOMIC DNA]</scope>
    <source>
        <strain evidence="12">BK-3</strain>
    </source>
</reference>
<dbReference type="PROSITE" id="PS50110">
    <property type="entry name" value="RESPONSE_REGULATORY"/>
    <property type="match status" value="1"/>
</dbReference>
<dbReference type="SUPFAM" id="SSF52172">
    <property type="entry name" value="CheY-like"/>
    <property type="match status" value="1"/>
</dbReference>
<evidence type="ECO:0000256" key="3">
    <source>
        <dbReference type="ARBA" id="ARBA00022553"/>
    </source>
</evidence>
<dbReference type="GO" id="GO:0005829">
    <property type="term" value="C:cytosol"/>
    <property type="evidence" value="ECO:0007669"/>
    <property type="project" value="TreeGrafter"/>
</dbReference>
<evidence type="ECO:0000256" key="8">
    <source>
        <dbReference type="PROSITE-ProRule" id="PRU00169"/>
    </source>
</evidence>
<dbReference type="InterPro" id="IPR001867">
    <property type="entry name" value="OmpR/PhoB-type_DNA-bd"/>
</dbReference>
<dbReference type="InterPro" id="IPR011006">
    <property type="entry name" value="CheY-like_superfamily"/>
</dbReference>
<dbReference type="AlphaFoldDB" id="A0A558CYQ2"/>
<comment type="subcellular location">
    <subcellularLocation>
        <location evidence="1">Cytoplasm</location>
    </subcellularLocation>
</comment>
<dbReference type="Pfam" id="PF00486">
    <property type="entry name" value="Trans_reg_C"/>
    <property type="match status" value="1"/>
</dbReference>
<protein>
    <submittedName>
        <fullName evidence="12">Response regulator</fullName>
    </submittedName>
</protein>
<dbReference type="Gene3D" id="3.40.50.2300">
    <property type="match status" value="1"/>
</dbReference>
<dbReference type="GO" id="GO:0000156">
    <property type="term" value="F:phosphorelay response regulator activity"/>
    <property type="evidence" value="ECO:0007669"/>
    <property type="project" value="TreeGrafter"/>
</dbReference>
<evidence type="ECO:0000259" key="10">
    <source>
        <dbReference type="PROSITE" id="PS50110"/>
    </source>
</evidence>
<keyword evidence="7" id="KW-0804">Transcription</keyword>
<dbReference type="InterPro" id="IPR039420">
    <property type="entry name" value="WalR-like"/>
</dbReference>
<evidence type="ECO:0000256" key="1">
    <source>
        <dbReference type="ARBA" id="ARBA00004496"/>
    </source>
</evidence>
<dbReference type="GO" id="GO:0045893">
    <property type="term" value="P:positive regulation of DNA-templated transcription"/>
    <property type="evidence" value="ECO:0007669"/>
    <property type="project" value="UniProtKB-ARBA"/>
</dbReference>
<keyword evidence="5" id="KW-0805">Transcription regulation</keyword>
<feature type="DNA-binding region" description="OmpR/PhoB-type" evidence="9">
    <location>
        <begin position="128"/>
        <end position="229"/>
    </location>
</feature>
<feature type="domain" description="Response regulatory" evidence="10">
    <location>
        <begin position="7"/>
        <end position="120"/>
    </location>
</feature>
<keyword evidence="6 9" id="KW-0238">DNA-binding</keyword>
<sequence>MNGLAISILVVEDEAQIRKFLRLSLEANNYIVHEARLGEVGLELCATEKPNLVILDLGLPDMDGKQFIMRLREWSGIPIIVLSVRADEVQKVAALDAGANDYVTKPFGISELMARIRVVIRDHGEPVSTQATFDSKGLRIDYAAREVSVDGHIVHLTKKEYELIRLLVDAPGQVLTHQQILRQVWGPAQQNETHYLRVLVGQLRNKLGDDPSNPRFIITVQGVGYRLAIPIALQGSQ</sequence>
<comment type="caution">
    <text evidence="12">The sequence shown here is derived from an EMBL/GenBank/DDBJ whole genome shotgun (WGS) entry which is preliminary data.</text>
</comment>
<dbReference type="PANTHER" id="PTHR48111:SF50">
    <property type="entry name" value="KDP OPERON TRANSCRIPTIONAL REGULATORY PROTEIN KDPE"/>
    <property type="match status" value="1"/>
</dbReference>